<keyword evidence="3" id="KW-1185">Reference proteome</keyword>
<comment type="caution">
    <text evidence="2">The sequence shown here is derived from an EMBL/GenBank/DDBJ whole genome shotgun (WGS) entry which is preliminary data.</text>
</comment>
<dbReference type="InterPro" id="IPR046248">
    <property type="entry name" value="DUF6281"/>
</dbReference>
<accession>A0ABW1DRY0</accession>
<dbReference type="Pfam" id="PF19797">
    <property type="entry name" value="DUF6281"/>
    <property type="match status" value="1"/>
</dbReference>
<dbReference type="EMBL" id="JBHSOA010000009">
    <property type="protein sequence ID" value="MFC5851405.1"/>
    <property type="molecule type" value="Genomic_DNA"/>
</dbReference>
<proteinExistence type="predicted"/>
<dbReference type="Proteomes" id="UP001596180">
    <property type="component" value="Unassembled WGS sequence"/>
</dbReference>
<evidence type="ECO:0000256" key="1">
    <source>
        <dbReference type="SAM" id="MobiDB-lite"/>
    </source>
</evidence>
<evidence type="ECO:0000313" key="2">
    <source>
        <dbReference type="EMBL" id="MFC5851405.1"/>
    </source>
</evidence>
<dbReference type="RefSeq" id="WP_381359116.1">
    <property type="nucleotide sequence ID" value="NZ_JBHSOA010000009.1"/>
</dbReference>
<gene>
    <name evidence="2" type="ORF">ACFPZI_06015</name>
</gene>
<organism evidence="2 3">
    <name type="scientific">Streptomyces chlorus</name>
    <dbReference type="NCBI Taxonomy" id="887452"/>
    <lineage>
        <taxon>Bacteria</taxon>
        <taxon>Bacillati</taxon>
        <taxon>Actinomycetota</taxon>
        <taxon>Actinomycetes</taxon>
        <taxon>Kitasatosporales</taxon>
        <taxon>Streptomycetaceae</taxon>
        <taxon>Streptomyces</taxon>
    </lineage>
</organism>
<feature type="region of interest" description="Disordered" evidence="1">
    <location>
        <begin position="77"/>
        <end position="100"/>
    </location>
</feature>
<sequence length="146" mass="15308">MGHVLALRSIHQEDSMNRSGRTTRMLLLAAMVMSAVACTSGSSDGGEQAASCAYRVLYQDRTYRDVANVEFTAGEKLGPATIPPCDDTGGQDEGEQAGETTTVYKVDGISPEVAVAVGDAPGDVIFVAAHLGDKLPPEIRKLIDGP</sequence>
<protein>
    <submittedName>
        <fullName evidence="2">DUF6281 family protein</fullName>
    </submittedName>
</protein>
<evidence type="ECO:0000313" key="3">
    <source>
        <dbReference type="Proteomes" id="UP001596180"/>
    </source>
</evidence>
<name>A0ABW1DRY0_9ACTN</name>
<reference evidence="3" key="1">
    <citation type="journal article" date="2019" name="Int. J. Syst. Evol. Microbiol.">
        <title>The Global Catalogue of Microorganisms (GCM) 10K type strain sequencing project: providing services to taxonomists for standard genome sequencing and annotation.</title>
        <authorList>
            <consortium name="The Broad Institute Genomics Platform"/>
            <consortium name="The Broad Institute Genome Sequencing Center for Infectious Disease"/>
            <person name="Wu L."/>
            <person name="Ma J."/>
        </authorList>
    </citation>
    <scope>NUCLEOTIDE SEQUENCE [LARGE SCALE GENOMIC DNA]</scope>
    <source>
        <strain evidence="3">JCM 10411</strain>
    </source>
</reference>